<name>A0A6J5RTI5_9CAUD</name>
<sequence>MVNCLINQQISKSNILQAFHLSDTDIISIFPYGSRVYGTNSEKSDYDFIIISNKSVKEFALSSNDNKINVHLYSVSDFQEQLNNHKISAMECFFLPKDKLLKSSNLFKFKLNKNLLRSVISEKASHSWVKAKKKLEVEKDKDVYIAKKSLFHSLRIIDFGTQIAKDGKIIDYSSSNNIWDEIKDDGIDDWDFYKEKYQDIFNSRMTEFRKLAPKL</sequence>
<protein>
    <submittedName>
        <fullName evidence="2">Polymerase, nucleotidyl transferase domain containing protein</fullName>
    </submittedName>
</protein>
<dbReference type="EMBL" id="LR797252">
    <property type="protein sequence ID" value="CAB4196898.1"/>
    <property type="molecule type" value="Genomic_DNA"/>
</dbReference>
<dbReference type="Pfam" id="PF01909">
    <property type="entry name" value="NTP_transf_2"/>
    <property type="match status" value="1"/>
</dbReference>
<dbReference type="Gene3D" id="3.30.460.10">
    <property type="entry name" value="Beta Polymerase, domain 2"/>
    <property type="match status" value="1"/>
</dbReference>
<proteinExistence type="predicted"/>
<evidence type="ECO:0000313" key="2">
    <source>
        <dbReference type="EMBL" id="CAB4196898.1"/>
    </source>
</evidence>
<dbReference type="GO" id="GO:0016779">
    <property type="term" value="F:nucleotidyltransferase activity"/>
    <property type="evidence" value="ECO:0007669"/>
    <property type="project" value="InterPro"/>
</dbReference>
<evidence type="ECO:0000259" key="1">
    <source>
        <dbReference type="Pfam" id="PF01909"/>
    </source>
</evidence>
<dbReference type="InterPro" id="IPR002934">
    <property type="entry name" value="Polymerase_NTP_transf_dom"/>
</dbReference>
<organism evidence="2">
    <name type="scientific">uncultured Caudovirales phage</name>
    <dbReference type="NCBI Taxonomy" id="2100421"/>
    <lineage>
        <taxon>Viruses</taxon>
        <taxon>Duplodnaviria</taxon>
        <taxon>Heunggongvirae</taxon>
        <taxon>Uroviricota</taxon>
        <taxon>Caudoviricetes</taxon>
        <taxon>Peduoviridae</taxon>
        <taxon>Maltschvirus</taxon>
        <taxon>Maltschvirus maltsch</taxon>
    </lineage>
</organism>
<feature type="domain" description="Polymerase nucleotidyl transferase" evidence="1">
    <location>
        <begin position="26"/>
        <end position="109"/>
    </location>
</feature>
<dbReference type="SUPFAM" id="SSF81301">
    <property type="entry name" value="Nucleotidyltransferase"/>
    <property type="match status" value="1"/>
</dbReference>
<reference evidence="2" key="1">
    <citation type="submission" date="2020-05" db="EMBL/GenBank/DDBJ databases">
        <authorList>
            <person name="Chiriac C."/>
            <person name="Salcher M."/>
            <person name="Ghai R."/>
            <person name="Kavagutti S V."/>
        </authorList>
    </citation>
    <scope>NUCLEOTIDE SEQUENCE</scope>
</reference>
<dbReference type="InterPro" id="IPR043519">
    <property type="entry name" value="NT_sf"/>
</dbReference>
<accession>A0A6J5RTI5</accession>
<gene>
    <name evidence="2" type="ORF">UFOVP1290_418</name>
</gene>
<keyword evidence="2" id="KW-0808">Transferase</keyword>